<dbReference type="GO" id="GO:0004314">
    <property type="term" value="F:[acyl-carrier-protein] S-malonyltransferase activity"/>
    <property type="evidence" value="ECO:0007669"/>
    <property type="project" value="UniProtKB-EC"/>
</dbReference>
<accession>A0A7Y5AS90</accession>
<evidence type="ECO:0000256" key="4">
    <source>
        <dbReference type="ARBA" id="ARBA00048462"/>
    </source>
</evidence>
<dbReference type="Gene3D" id="3.40.366.10">
    <property type="entry name" value="Malonyl-Coenzyme A Acyl Carrier Protein, domain 2"/>
    <property type="match status" value="1"/>
</dbReference>
<dbReference type="PANTHER" id="PTHR42681">
    <property type="entry name" value="MALONYL-COA-ACYL CARRIER PROTEIN TRANSACYLASE, MITOCHONDRIAL"/>
    <property type="match status" value="1"/>
</dbReference>
<proteinExistence type="predicted"/>
<evidence type="ECO:0000313" key="6">
    <source>
        <dbReference type="Proteomes" id="UP000523161"/>
    </source>
</evidence>
<dbReference type="RefSeq" id="WP_173501244.1">
    <property type="nucleotide sequence ID" value="NZ_JABSOD010000009.1"/>
</dbReference>
<organism evidence="5 6">
    <name type="scientific">Rheinheimera lutimaris</name>
    <dbReference type="NCBI Taxonomy" id="2740584"/>
    <lineage>
        <taxon>Bacteria</taxon>
        <taxon>Pseudomonadati</taxon>
        <taxon>Pseudomonadota</taxon>
        <taxon>Gammaproteobacteria</taxon>
        <taxon>Chromatiales</taxon>
        <taxon>Chromatiaceae</taxon>
        <taxon>Rheinheimera</taxon>
    </lineage>
</organism>
<comment type="catalytic activity">
    <reaction evidence="4">
        <text>holo-[ACP] + malonyl-CoA = malonyl-[ACP] + CoA</text>
        <dbReference type="Rhea" id="RHEA:41792"/>
        <dbReference type="Rhea" id="RHEA-COMP:9623"/>
        <dbReference type="Rhea" id="RHEA-COMP:9685"/>
        <dbReference type="ChEBI" id="CHEBI:57287"/>
        <dbReference type="ChEBI" id="CHEBI:57384"/>
        <dbReference type="ChEBI" id="CHEBI:64479"/>
        <dbReference type="ChEBI" id="CHEBI:78449"/>
        <dbReference type="EC" id="2.3.1.39"/>
    </reaction>
</comment>
<dbReference type="Proteomes" id="UP000523161">
    <property type="component" value="Unassembled WGS sequence"/>
</dbReference>
<evidence type="ECO:0000256" key="3">
    <source>
        <dbReference type="ARBA" id="ARBA00023315"/>
    </source>
</evidence>
<dbReference type="Gene3D" id="3.30.70.250">
    <property type="entry name" value="Malonyl-CoA ACP transacylase, ACP-binding"/>
    <property type="match status" value="1"/>
</dbReference>
<dbReference type="InterPro" id="IPR001227">
    <property type="entry name" value="Ac_transferase_dom_sf"/>
</dbReference>
<keyword evidence="6" id="KW-1185">Reference proteome</keyword>
<keyword evidence="3" id="KW-0012">Acyltransferase</keyword>
<reference evidence="5 6" key="1">
    <citation type="submission" date="2020-06" db="EMBL/GenBank/DDBJ databases">
        <title>Rheinheimera sp. nov., a marine bacterium isolated from coastal.</title>
        <authorList>
            <person name="Yu Q."/>
            <person name="Qi Y."/>
            <person name="Pu J."/>
        </authorList>
    </citation>
    <scope>NUCLEOTIDE SEQUENCE [LARGE SCALE GENOMIC DNA]</scope>
    <source>
        <strain evidence="5 6">YQF-2</strain>
    </source>
</reference>
<name>A0A7Y5AS90_9GAMM</name>
<dbReference type="GO" id="GO:0006633">
    <property type="term" value="P:fatty acid biosynthetic process"/>
    <property type="evidence" value="ECO:0007669"/>
    <property type="project" value="TreeGrafter"/>
</dbReference>
<dbReference type="PANTHER" id="PTHR42681:SF1">
    <property type="entry name" value="MALONYL-COA-ACYL CARRIER PROTEIN TRANSACYLASE, MITOCHONDRIAL"/>
    <property type="match status" value="1"/>
</dbReference>
<evidence type="ECO:0000256" key="1">
    <source>
        <dbReference type="ARBA" id="ARBA00013258"/>
    </source>
</evidence>
<gene>
    <name evidence="5" type="ORF">HRH59_10570</name>
</gene>
<evidence type="ECO:0000313" key="5">
    <source>
        <dbReference type="EMBL" id="NRQ42996.1"/>
    </source>
</evidence>
<dbReference type="AlphaFoldDB" id="A0A7Y5AS90"/>
<comment type="caution">
    <text evidence="5">The sequence shown here is derived from an EMBL/GenBank/DDBJ whole genome shotgun (WGS) entry which is preliminary data.</text>
</comment>
<dbReference type="InterPro" id="IPR050858">
    <property type="entry name" value="Mal-CoA-ACP_Trans/PKS_FabD"/>
</dbReference>
<keyword evidence="2" id="KW-0808">Transferase</keyword>
<dbReference type="SUPFAM" id="SSF52151">
    <property type="entry name" value="FabD/lysophospholipase-like"/>
    <property type="match status" value="1"/>
</dbReference>
<dbReference type="EMBL" id="JABSOD010000009">
    <property type="protein sequence ID" value="NRQ42996.1"/>
    <property type="molecule type" value="Genomic_DNA"/>
</dbReference>
<dbReference type="EC" id="2.3.1.39" evidence="1"/>
<dbReference type="InterPro" id="IPR016035">
    <property type="entry name" value="Acyl_Trfase/lysoPLipase"/>
</dbReference>
<protein>
    <recommendedName>
        <fullName evidence="1">[acyl-carrier-protein] S-malonyltransferase</fullName>
        <ecNumber evidence="1">2.3.1.39</ecNumber>
    </recommendedName>
</protein>
<evidence type="ECO:0000256" key="2">
    <source>
        <dbReference type="ARBA" id="ARBA00022679"/>
    </source>
</evidence>
<sequence length="339" mass="36264">MKKTALVICPGRGTYNKAELGYISSSCADKALLEQFDAVRSAAGLATVSELDSQAVFSRATHLKAENAAALIFAAGVTDYRSINSEQFEVVAVTGNSMGWYTALGCAGVLAPDNGMQLVSDMAQLTADGAGAQFIYPVIDDHWQTDTQRYALVQQQLALHKDQLFMSIVYGGYAVLAGSEAAVKAAMAALPPCDDRFPLLLPGHAAFHTGFMQAASDKALSLWPAARFNQPQLPLIDGRGQIWPNFGSDLAALQRYTLQHQVCQSYDFSKALQVAVKEFAPEHIILSGPGAGLGGAVAQSLIQIGWHGLKSKQDFTAAQQSAEPFVLSMGLPEQRRLLV</sequence>